<comment type="caution">
    <text evidence="2">The sequence shown here is derived from an EMBL/GenBank/DDBJ whole genome shotgun (WGS) entry which is preliminary data.</text>
</comment>
<proteinExistence type="predicted"/>
<dbReference type="RefSeq" id="WP_183683801.1">
    <property type="nucleotide sequence ID" value="NZ_JACHHH010000005.1"/>
</dbReference>
<organism evidence="2 3">
    <name type="scientific">Oribacterium sinus</name>
    <dbReference type="NCBI Taxonomy" id="237576"/>
    <lineage>
        <taxon>Bacteria</taxon>
        <taxon>Bacillati</taxon>
        <taxon>Bacillota</taxon>
        <taxon>Clostridia</taxon>
        <taxon>Lachnospirales</taxon>
        <taxon>Lachnospiraceae</taxon>
        <taxon>Oribacterium</taxon>
    </lineage>
</organism>
<feature type="domain" description="KilA-N DNA-binding" evidence="1">
    <location>
        <begin position="22"/>
        <end position="114"/>
    </location>
</feature>
<accession>A0A7W9SFH6</accession>
<dbReference type="InterPro" id="IPR018873">
    <property type="entry name" value="KilA-N_DNA-bd_domain"/>
</dbReference>
<evidence type="ECO:0000313" key="2">
    <source>
        <dbReference type="EMBL" id="MBB6041213.1"/>
    </source>
</evidence>
<sequence length="312" mass="35937">MADKQEKEKPVSNTMQVNDFGNRIYTIRGKQVMLDYELAALYGYEVRALNQQVKRNIERFPDDFMFQLTKEEVEGVKSQFVISPFSNFYAGQEGGRRKPPYAFTEQGIYMLATVLKGKVAEQQSIFIMRAFREMRQFISNNALLFEKISHIELKQLEYQKSTNEKLEKVFQYIEDQTESKQKIFFDGQIYDAFSFITSIVQKAQNEIILIDGYVDVGTLNILAKKNATVDVKIYTYASASITNNDIVNFNAQYPTLTVEKTQIFHDRFIILDGKTVYHIGASLKDAGKKCFAISLLEDTENAMNLINRLNSI</sequence>
<dbReference type="GeneID" id="85014729"/>
<name>A0A7W9SFH6_9FIRM</name>
<dbReference type="Pfam" id="PF10543">
    <property type="entry name" value="ORF6N"/>
    <property type="match status" value="1"/>
</dbReference>
<gene>
    <name evidence="2" type="ORF">HNQ46_001190</name>
</gene>
<dbReference type="EMBL" id="JACHHH010000005">
    <property type="protein sequence ID" value="MBB6041213.1"/>
    <property type="molecule type" value="Genomic_DNA"/>
</dbReference>
<reference evidence="2 3" key="1">
    <citation type="submission" date="2020-08" db="EMBL/GenBank/DDBJ databases">
        <title>Genomic Encyclopedia of Type Strains, Phase IV (KMG-IV): sequencing the most valuable type-strain genomes for metagenomic binning, comparative biology and taxonomic classification.</title>
        <authorList>
            <person name="Goeker M."/>
        </authorList>
    </citation>
    <scope>NUCLEOTIDE SEQUENCE [LARGE SCALE GENOMIC DNA]</scope>
    <source>
        <strain evidence="2 3">DSM 17245</strain>
    </source>
</reference>
<evidence type="ECO:0000313" key="3">
    <source>
        <dbReference type="Proteomes" id="UP000522163"/>
    </source>
</evidence>
<protein>
    <submittedName>
        <fullName evidence="2">Phage regulator Rha-like protein</fullName>
    </submittedName>
</protein>
<dbReference type="Proteomes" id="UP000522163">
    <property type="component" value="Unassembled WGS sequence"/>
</dbReference>
<evidence type="ECO:0000259" key="1">
    <source>
        <dbReference type="Pfam" id="PF10543"/>
    </source>
</evidence>
<dbReference type="AlphaFoldDB" id="A0A7W9SFH6"/>